<comment type="catalytic activity">
    <reaction evidence="5">
        <text>uridine(2819) in 21S rRNA = pseudouridine(2819) in 21S rRNA</text>
        <dbReference type="Rhea" id="RHEA:42556"/>
        <dbReference type="Rhea" id="RHEA-COMP:10113"/>
        <dbReference type="Rhea" id="RHEA-COMP:10114"/>
        <dbReference type="ChEBI" id="CHEBI:65314"/>
        <dbReference type="ChEBI" id="CHEBI:65315"/>
        <dbReference type="EC" id="5.4.99.43"/>
    </reaction>
</comment>
<gene>
    <name evidence="13" type="ORF">PHLGIDRAFT_418452</name>
</gene>
<dbReference type="EC" id="5.4.99.43" evidence="7"/>
<accession>A0A0C3PVI3</accession>
<keyword evidence="4" id="KW-0413">Isomerase</keyword>
<dbReference type="SUPFAM" id="SSF55120">
    <property type="entry name" value="Pseudouridine synthase"/>
    <property type="match status" value="1"/>
</dbReference>
<keyword evidence="3" id="KW-0496">Mitochondrion</keyword>
<dbReference type="AlphaFoldDB" id="A0A0C3PVI3"/>
<comment type="function">
    <text evidence="6">Pseudouridylate synthase responsible for the pseudouridine-2819 formation in mitochondrial 21S rRNA. May modulate the efficiency or the fidelity of the mitochondrial translation machinery.</text>
</comment>
<dbReference type="InterPro" id="IPR006224">
    <property type="entry name" value="PsdUridine_synth_RluA-like_CS"/>
</dbReference>
<dbReference type="PANTHER" id="PTHR21600">
    <property type="entry name" value="MITOCHONDRIAL RNA PSEUDOURIDINE SYNTHASE"/>
    <property type="match status" value="1"/>
</dbReference>
<comment type="subcellular location">
    <subcellularLocation>
        <location evidence="1">Mitochondrion</location>
    </subcellularLocation>
</comment>
<dbReference type="InterPro" id="IPR050188">
    <property type="entry name" value="RluA_PseudoU_synthase"/>
</dbReference>
<dbReference type="PANTHER" id="PTHR21600:SF81">
    <property type="entry name" value="21S RRNA PSEUDOURIDINE(2819) SYNTHASE"/>
    <property type="match status" value="1"/>
</dbReference>
<evidence type="ECO:0000313" key="13">
    <source>
        <dbReference type="EMBL" id="KIP11883.1"/>
    </source>
</evidence>
<protein>
    <recommendedName>
        <fullName evidence="8">21S rRNA pseudouridine(2819) synthase</fullName>
        <ecNumber evidence="7">5.4.99.43</ecNumber>
    </recommendedName>
    <alternativeName>
        <fullName evidence="10">Pseudouridine synthase 5</fullName>
    </alternativeName>
    <alternativeName>
        <fullName evidence="9">Pseudouridylate synthase PUS5</fullName>
    </alternativeName>
    <alternativeName>
        <fullName evidence="11">Uracil hydrolyase PUS5</fullName>
    </alternativeName>
</protein>
<evidence type="ECO:0000256" key="1">
    <source>
        <dbReference type="ARBA" id="ARBA00004173"/>
    </source>
</evidence>
<evidence type="ECO:0000313" key="14">
    <source>
        <dbReference type="Proteomes" id="UP000053257"/>
    </source>
</evidence>
<evidence type="ECO:0000256" key="7">
    <source>
        <dbReference type="ARBA" id="ARBA00038947"/>
    </source>
</evidence>
<dbReference type="Proteomes" id="UP000053257">
    <property type="component" value="Unassembled WGS sequence"/>
</dbReference>
<dbReference type="HOGENOM" id="CLU_016902_11_0_1"/>
<evidence type="ECO:0000256" key="5">
    <source>
        <dbReference type="ARBA" id="ARBA00036927"/>
    </source>
</evidence>
<keyword evidence="14" id="KW-1185">Reference proteome</keyword>
<evidence type="ECO:0000256" key="11">
    <source>
        <dbReference type="ARBA" id="ARBA00042700"/>
    </source>
</evidence>
<dbReference type="GO" id="GO:0160143">
    <property type="term" value="F:21S rRNA pseudouridine(2819) synthase activity"/>
    <property type="evidence" value="ECO:0007669"/>
    <property type="project" value="UniProtKB-EC"/>
</dbReference>
<organism evidence="13 14">
    <name type="scientific">Phlebiopsis gigantea (strain 11061_1 CR5-6)</name>
    <name type="common">White-rot fungus</name>
    <name type="synonym">Peniophora gigantea</name>
    <dbReference type="NCBI Taxonomy" id="745531"/>
    <lineage>
        <taxon>Eukaryota</taxon>
        <taxon>Fungi</taxon>
        <taxon>Dikarya</taxon>
        <taxon>Basidiomycota</taxon>
        <taxon>Agaricomycotina</taxon>
        <taxon>Agaricomycetes</taxon>
        <taxon>Polyporales</taxon>
        <taxon>Phanerochaetaceae</taxon>
        <taxon>Phlebiopsis</taxon>
    </lineage>
</organism>
<dbReference type="InterPro" id="IPR006145">
    <property type="entry name" value="PsdUridine_synth_RsuA/RluA"/>
</dbReference>
<evidence type="ECO:0000256" key="8">
    <source>
        <dbReference type="ARBA" id="ARBA00040626"/>
    </source>
</evidence>
<dbReference type="GO" id="GO:0003723">
    <property type="term" value="F:RNA binding"/>
    <property type="evidence" value="ECO:0007669"/>
    <property type="project" value="InterPro"/>
</dbReference>
<dbReference type="EMBL" id="KN840443">
    <property type="protein sequence ID" value="KIP11883.1"/>
    <property type="molecule type" value="Genomic_DNA"/>
</dbReference>
<comment type="similarity">
    <text evidence="2">Belongs to the pseudouridine synthase RluA family.</text>
</comment>
<evidence type="ECO:0000256" key="6">
    <source>
        <dbReference type="ARBA" id="ARBA00037513"/>
    </source>
</evidence>
<evidence type="ECO:0000256" key="3">
    <source>
        <dbReference type="ARBA" id="ARBA00023128"/>
    </source>
</evidence>
<evidence type="ECO:0000256" key="9">
    <source>
        <dbReference type="ARBA" id="ARBA00041561"/>
    </source>
</evidence>
<proteinExistence type="inferred from homology"/>
<dbReference type="Pfam" id="PF00849">
    <property type="entry name" value="PseudoU_synth_2"/>
    <property type="match status" value="1"/>
</dbReference>
<evidence type="ECO:0000256" key="10">
    <source>
        <dbReference type="ARBA" id="ARBA00041978"/>
    </source>
</evidence>
<dbReference type="GO" id="GO:0000455">
    <property type="term" value="P:enzyme-directed rRNA pseudouridine synthesis"/>
    <property type="evidence" value="ECO:0007669"/>
    <property type="project" value="TreeGrafter"/>
</dbReference>
<dbReference type="GO" id="GO:0005739">
    <property type="term" value="C:mitochondrion"/>
    <property type="evidence" value="ECO:0007669"/>
    <property type="project" value="UniProtKB-SubCell"/>
</dbReference>
<dbReference type="CDD" id="cd02869">
    <property type="entry name" value="PseudoU_synth_RluA_like"/>
    <property type="match status" value="1"/>
</dbReference>
<dbReference type="OrthoDB" id="428658at2759"/>
<dbReference type="STRING" id="745531.A0A0C3PVI3"/>
<evidence type="ECO:0000259" key="12">
    <source>
        <dbReference type="Pfam" id="PF00849"/>
    </source>
</evidence>
<name>A0A0C3PVI3_PHLG1</name>
<feature type="domain" description="Pseudouridine synthase RsuA/RluA-like" evidence="12">
    <location>
        <begin position="34"/>
        <end position="185"/>
    </location>
</feature>
<dbReference type="Gene3D" id="3.30.2350.10">
    <property type="entry name" value="Pseudouridine synthase"/>
    <property type="match status" value="1"/>
</dbReference>
<sequence>MLLAWAYSCRRWTRSTYRTYSTAHNQAAIYNDKNVIVLNKPPGFHSQLKGGKPDVLDLLHDYTDESGNGIWVCHRLDKLTTGALLCAKTASAAKELNLQFKQRDVEKTYLALVSSPRSLAKSGTISQPLMQANGNVSVWQEDSGRQKIEAVTDYDVLDTSRVAPVALLRFRPKTGRKHQIRVHSANVLNSPILGDDRHMKIEDSARAETLKLPSDTLFLHSAYISCYRYSRGKPRFRLGVAAPLQASFVNLCRQLEISIPTEYMRGGVYLNGTHVEDGIVTDVNGSWLL</sequence>
<evidence type="ECO:0000256" key="4">
    <source>
        <dbReference type="ARBA" id="ARBA00023235"/>
    </source>
</evidence>
<dbReference type="PROSITE" id="PS01129">
    <property type="entry name" value="PSI_RLU"/>
    <property type="match status" value="1"/>
</dbReference>
<reference evidence="13 14" key="1">
    <citation type="journal article" date="2014" name="PLoS Genet.">
        <title>Analysis of the Phlebiopsis gigantea genome, transcriptome and secretome provides insight into its pioneer colonization strategies of wood.</title>
        <authorList>
            <person name="Hori C."/>
            <person name="Ishida T."/>
            <person name="Igarashi K."/>
            <person name="Samejima M."/>
            <person name="Suzuki H."/>
            <person name="Master E."/>
            <person name="Ferreira P."/>
            <person name="Ruiz-Duenas F.J."/>
            <person name="Held B."/>
            <person name="Canessa P."/>
            <person name="Larrondo L.F."/>
            <person name="Schmoll M."/>
            <person name="Druzhinina I.S."/>
            <person name="Kubicek C.P."/>
            <person name="Gaskell J.A."/>
            <person name="Kersten P."/>
            <person name="St John F."/>
            <person name="Glasner J."/>
            <person name="Sabat G."/>
            <person name="Splinter BonDurant S."/>
            <person name="Syed K."/>
            <person name="Yadav J."/>
            <person name="Mgbeahuruike A.C."/>
            <person name="Kovalchuk A."/>
            <person name="Asiegbu F.O."/>
            <person name="Lackner G."/>
            <person name="Hoffmeister D."/>
            <person name="Rencoret J."/>
            <person name="Gutierrez A."/>
            <person name="Sun H."/>
            <person name="Lindquist E."/>
            <person name="Barry K."/>
            <person name="Riley R."/>
            <person name="Grigoriev I.V."/>
            <person name="Henrissat B."/>
            <person name="Kues U."/>
            <person name="Berka R.M."/>
            <person name="Martinez A.T."/>
            <person name="Covert S.F."/>
            <person name="Blanchette R.A."/>
            <person name="Cullen D."/>
        </authorList>
    </citation>
    <scope>NUCLEOTIDE SEQUENCE [LARGE SCALE GENOMIC DNA]</scope>
    <source>
        <strain evidence="13 14">11061_1 CR5-6</strain>
    </source>
</reference>
<evidence type="ECO:0000256" key="2">
    <source>
        <dbReference type="ARBA" id="ARBA00010876"/>
    </source>
</evidence>
<dbReference type="InterPro" id="IPR020103">
    <property type="entry name" value="PsdUridine_synth_cat_dom_sf"/>
</dbReference>